<evidence type="ECO:0000313" key="2">
    <source>
        <dbReference type="Proteomes" id="UP000485058"/>
    </source>
</evidence>
<dbReference type="Proteomes" id="UP000485058">
    <property type="component" value="Unassembled WGS sequence"/>
</dbReference>
<sequence>MCQELSKDYALAIKRASRVERSLTACPCYPATREGHVLGQLEPAQPSCRASHVPVVVFADPQLVLHRLQYSAEASNVYHCTIPLHPLPTHQHATCDGWFMHRWPSSVPSTP</sequence>
<proteinExistence type="predicted"/>
<gene>
    <name evidence="1" type="ORF">HaLaN_04137</name>
</gene>
<reference evidence="1 2" key="1">
    <citation type="submission" date="2020-02" db="EMBL/GenBank/DDBJ databases">
        <title>Draft genome sequence of Haematococcus lacustris strain NIES-144.</title>
        <authorList>
            <person name="Morimoto D."/>
            <person name="Nakagawa S."/>
            <person name="Yoshida T."/>
            <person name="Sawayama S."/>
        </authorList>
    </citation>
    <scope>NUCLEOTIDE SEQUENCE [LARGE SCALE GENOMIC DNA]</scope>
    <source>
        <strain evidence="1 2">NIES-144</strain>
    </source>
</reference>
<keyword evidence="2" id="KW-1185">Reference proteome</keyword>
<accession>A0A699YG68</accession>
<dbReference type="EMBL" id="BLLF01000206">
    <property type="protein sequence ID" value="GFH09063.1"/>
    <property type="molecule type" value="Genomic_DNA"/>
</dbReference>
<evidence type="ECO:0000313" key="1">
    <source>
        <dbReference type="EMBL" id="GFH09063.1"/>
    </source>
</evidence>
<organism evidence="1 2">
    <name type="scientific">Haematococcus lacustris</name>
    <name type="common">Green alga</name>
    <name type="synonym">Haematococcus pluvialis</name>
    <dbReference type="NCBI Taxonomy" id="44745"/>
    <lineage>
        <taxon>Eukaryota</taxon>
        <taxon>Viridiplantae</taxon>
        <taxon>Chlorophyta</taxon>
        <taxon>core chlorophytes</taxon>
        <taxon>Chlorophyceae</taxon>
        <taxon>CS clade</taxon>
        <taxon>Chlamydomonadales</taxon>
        <taxon>Haematococcaceae</taxon>
        <taxon>Haematococcus</taxon>
    </lineage>
</organism>
<protein>
    <submittedName>
        <fullName evidence="1">Uncharacterized protein</fullName>
    </submittedName>
</protein>
<comment type="caution">
    <text evidence="1">The sequence shown here is derived from an EMBL/GenBank/DDBJ whole genome shotgun (WGS) entry which is preliminary data.</text>
</comment>
<dbReference type="AlphaFoldDB" id="A0A699YG68"/>
<name>A0A699YG68_HAELA</name>